<evidence type="ECO:0000313" key="1">
    <source>
        <dbReference type="EMBL" id="KFD69420.1"/>
    </source>
</evidence>
<organism evidence="1">
    <name type="scientific">Trichuris suis</name>
    <name type="common">pig whipworm</name>
    <dbReference type="NCBI Taxonomy" id="68888"/>
    <lineage>
        <taxon>Eukaryota</taxon>
        <taxon>Metazoa</taxon>
        <taxon>Ecdysozoa</taxon>
        <taxon>Nematoda</taxon>
        <taxon>Enoplea</taxon>
        <taxon>Dorylaimia</taxon>
        <taxon>Trichinellida</taxon>
        <taxon>Trichuridae</taxon>
        <taxon>Trichuris</taxon>
    </lineage>
</organism>
<protein>
    <submittedName>
        <fullName evidence="1">Uncharacterized protein</fullName>
    </submittedName>
</protein>
<dbReference type="Proteomes" id="UP000030758">
    <property type="component" value="Unassembled WGS sequence"/>
</dbReference>
<proteinExistence type="predicted"/>
<name>A0A085NIX4_9BILA</name>
<sequence length="190" mass="21337">MTIANLGDALDRLTVSVRNGVWRSLCPEAVEVPAILNPSTINEEIVALAKQAGFTEVDEQDVEEVLASHEQEVSEEELIQLHEERIRTDADHQSERPEGEAIREMETKHLREHLATIDSAAMLAERYGANFERARLFRAGLEDVSGAYNELYIRRLRQGRQLDITSFFKPSPSTAAVEEARQSSSTEADM</sequence>
<dbReference type="AlphaFoldDB" id="A0A085NIX4"/>
<reference evidence="1" key="1">
    <citation type="journal article" date="2014" name="Nat. Genet.">
        <title>Genome and transcriptome of the porcine whipworm Trichuris suis.</title>
        <authorList>
            <person name="Jex A.R."/>
            <person name="Nejsum P."/>
            <person name="Schwarz E.M."/>
            <person name="Hu L."/>
            <person name="Young N.D."/>
            <person name="Hall R.S."/>
            <person name="Korhonen P.K."/>
            <person name="Liao S."/>
            <person name="Thamsborg S."/>
            <person name="Xia J."/>
            <person name="Xu P."/>
            <person name="Wang S."/>
            <person name="Scheerlinck J.P."/>
            <person name="Hofmann A."/>
            <person name="Sternberg P.W."/>
            <person name="Wang J."/>
            <person name="Gasser R.B."/>
        </authorList>
    </citation>
    <scope>NUCLEOTIDE SEQUENCE [LARGE SCALE GENOMIC DNA]</scope>
    <source>
        <strain evidence="1">DCEP-RM93F</strain>
    </source>
</reference>
<dbReference type="EMBL" id="KL367495">
    <property type="protein sequence ID" value="KFD69420.1"/>
    <property type="molecule type" value="Genomic_DNA"/>
</dbReference>
<accession>A0A085NIX4</accession>
<gene>
    <name evidence="1" type="ORF">M514_18292</name>
</gene>